<evidence type="ECO:0000256" key="5">
    <source>
        <dbReference type="ARBA" id="ARBA00022825"/>
    </source>
</evidence>
<dbReference type="PANTHER" id="PTHR24264">
    <property type="entry name" value="TRYPSIN-RELATED"/>
    <property type="match status" value="1"/>
</dbReference>
<dbReference type="InterPro" id="IPR050127">
    <property type="entry name" value="Serine_Proteases_S1"/>
</dbReference>
<dbReference type="Gene3D" id="2.40.10.10">
    <property type="entry name" value="Trypsin-like serine proteases"/>
    <property type="match status" value="2"/>
</dbReference>
<keyword evidence="3" id="KW-0645">Protease</keyword>
<dbReference type="GO" id="GO:0005615">
    <property type="term" value="C:extracellular space"/>
    <property type="evidence" value="ECO:0007669"/>
    <property type="project" value="TreeGrafter"/>
</dbReference>
<dbReference type="InterPro" id="IPR009003">
    <property type="entry name" value="Peptidase_S1_PA"/>
</dbReference>
<proteinExistence type="predicted"/>
<keyword evidence="2" id="KW-0964">Secreted</keyword>
<keyword evidence="5" id="KW-0720">Serine protease</keyword>
<evidence type="ECO:0000256" key="1">
    <source>
        <dbReference type="ARBA" id="ARBA00004613"/>
    </source>
</evidence>
<dbReference type="Proteomes" id="UP001231518">
    <property type="component" value="Chromosome 22"/>
</dbReference>
<dbReference type="GO" id="GO:0004252">
    <property type="term" value="F:serine-type endopeptidase activity"/>
    <property type="evidence" value="ECO:0007669"/>
    <property type="project" value="InterPro"/>
</dbReference>
<organism evidence="7 8">
    <name type="scientific">Mythimna separata</name>
    <name type="common">Oriental armyworm</name>
    <name type="synonym">Pseudaletia separata</name>
    <dbReference type="NCBI Taxonomy" id="271217"/>
    <lineage>
        <taxon>Eukaryota</taxon>
        <taxon>Metazoa</taxon>
        <taxon>Ecdysozoa</taxon>
        <taxon>Arthropoda</taxon>
        <taxon>Hexapoda</taxon>
        <taxon>Insecta</taxon>
        <taxon>Pterygota</taxon>
        <taxon>Neoptera</taxon>
        <taxon>Endopterygota</taxon>
        <taxon>Lepidoptera</taxon>
        <taxon>Glossata</taxon>
        <taxon>Ditrysia</taxon>
        <taxon>Noctuoidea</taxon>
        <taxon>Noctuidae</taxon>
        <taxon>Noctuinae</taxon>
        <taxon>Hadenini</taxon>
        <taxon>Mythimna</taxon>
    </lineage>
</organism>
<feature type="domain" description="Peptidase S1" evidence="6">
    <location>
        <begin position="22"/>
        <end position="159"/>
    </location>
</feature>
<evidence type="ECO:0000256" key="4">
    <source>
        <dbReference type="ARBA" id="ARBA00022801"/>
    </source>
</evidence>
<evidence type="ECO:0000256" key="3">
    <source>
        <dbReference type="ARBA" id="ARBA00022670"/>
    </source>
</evidence>
<dbReference type="EMBL" id="JARGEI010000024">
    <property type="protein sequence ID" value="KAJ8709009.1"/>
    <property type="molecule type" value="Genomic_DNA"/>
</dbReference>
<dbReference type="SUPFAM" id="SSF50494">
    <property type="entry name" value="Trypsin-like serine proteases"/>
    <property type="match status" value="2"/>
</dbReference>
<sequence length="159" mass="16295">MICAGILDVGGKDACQGDSGGPLYSTNDILVGVVSWGRGCADPFYPGGVSSNETNFVSGPGNCLLTVGVSIYTIDNALCTARYASLLIPQRVTENMICAGILDVGGKDACQGDSGGPLYSTNDILVGVVSWGRGCADPFYPGVSARVASYTDWIIATAV</sequence>
<dbReference type="InterPro" id="IPR033116">
    <property type="entry name" value="TRYPSIN_SER"/>
</dbReference>
<reference evidence="7" key="1">
    <citation type="submission" date="2023-03" db="EMBL/GenBank/DDBJ databases">
        <title>Chromosome-level genomes of two armyworms, Mythimna separata and Mythimna loreyi, provide insights into the biosynthesis and reception of sex pheromones.</title>
        <authorList>
            <person name="Zhao H."/>
        </authorList>
    </citation>
    <scope>NUCLEOTIDE SEQUENCE</scope>
    <source>
        <strain evidence="7">BeijingLab</strain>
        <tissue evidence="7">Pupa</tissue>
    </source>
</reference>
<gene>
    <name evidence="7" type="ORF">PYW07_008835</name>
</gene>
<evidence type="ECO:0000313" key="7">
    <source>
        <dbReference type="EMBL" id="KAJ8709009.1"/>
    </source>
</evidence>
<dbReference type="PANTHER" id="PTHR24264:SF65">
    <property type="entry name" value="SRCR DOMAIN-CONTAINING PROTEIN"/>
    <property type="match status" value="1"/>
</dbReference>
<dbReference type="InterPro" id="IPR001254">
    <property type="entry name" value="Trypsin_dom"/>
</dbReference>
<accession>A0AAD7YAT9</accession>
<dbReference type="PROSITE" id="PS50240">
    <property type="entry name" value="TRYPSIN_DOM"/>
    <property type="match status" value="1"/>
</dbReference>
<dbReference type="GO" id="GO:0006508">
    <property type="term" value="P:proteolysis"/>
    <property type="evidence" value="ECO:0007669"/>
    <property type="project" value="UniProtKB-KW"/>
</dbReference>
<keyword evidence="4" id="KW-0378">Hydrolase</keyword>
<dbReference type="AlphaFoldDB" id="A0AAD7YAT9"/>
<comment type="subcellular location">
    <subcellularLocation>
        <location evidence="1">Secreted</location>
    </subcellularLocation>
</comment>
<dbReference type="PROSITE" id="PS00135">
    <property type="entry name" value="TRYPSIN_SER"/>
    <property type="match status" value="1"/>
</dbReference>
<name>A0AAD7YAT9_MYTSE</name>
<evidence type="ECO:0000259" key="6">
    <source>
        <dbReference type="PROSITE" id="PS50240"/>
    </source>
</evidence>
<keyword evidence="8" id="KW-1185">Reference proteome</keyword>
<dbReference type="InterPro" id="IPR043504">
    <property type="entry name" value="Peptidase_S1_PA_chymotrypsin"/>
</dbReference>
<dbReference type="SMART" id="SM00020">
    <property type="entry name" value="Tryp_SPc"/>
    <property type="match status" value="1"/>
</dbReference>
<evidence type="ECO:0000256" key="2">
    <source>
        <dbReference type="ARBA" id="ARBA00022525"/>
    </source>
</evidence>
<dbReference type="Pfam" id="PF00089">
    <property type="entry name" value="Trypsin"/>
    <property type="match status" value="2"/>
</dbReference>
<comment type="caution">
    <text evidence="7">The sequence shown here is derived from an EMBL/GenBank/DDBJ whole genome shotgun (WGS) entry which is preliminary data.</text>
</comment>
<protein>
    <recommendedName>
        <fullName evidence="6">Peptidase S1 domain-containing protein</fullName>
    </recommendedName>
</protein>
<evidence type="ECO:0000313" key="8">
    <source>
        <dbReference type="Proteomes" id="UP001231518"/>
    </source>
</evidence>